<gene>
    <name evidence="1" type="ORF">METZ01_LOCUS315285</name>
</gene>
<feature type="non-terminal residue" evidence="1">
    <location>
        <position position="1"/>
    </location>
</feature>
<dbReference type="EMBL" id="UINC01101545">
    <property type="protein sequence ID" value="SVC62431.1"/>
    <property type="molecule type" value="Genomic_DNA"/>
</dbReference>
<sequence length="46" mass="5286">SLKVSAEPNKLFIDLMNTKVDRLTYGINKCSDYDMVKDKSMPKGYK</sequence>
<dbReference type="AlphaFoldDB" id="A0A382NSA2"/>
<evidence type="ECO:0000313" key="1">
    <source>
        <dbReference type="EMBL" id="SVC62431.1"/>
    </source>
</evidence>
<protein>
    <submittedName>
        <fullName evidence="1">Uncharacterized protein</fullName>
    </submittedName>
</protein>
<organism evidence="1">
    <name type="scientific">marine metagenome</name>
    <dbReference type="NCBI Taxonomy" id="408172"/>
    <lineage>
        <taxon>unclassified sequences</taxon>
        <taxon>metagenomes</taxon>
        <taxon>ecological metagenomes</taxon>
    </lineage>
</organism>
<name>A0A382NSA2_9ZZZZ</name>
<reference evidence="1" key="1">
    <citation type="submission" date="2018-05" db="EMBL/GenBank/DDBJ databases">
        <authorList>
            <person name="Lanie J.A."/>
            <person name="Ng W.-L."/>
            <person name="Kazmierczak K.M."/>
            <person name="Andrzejewski T.M."/>
            <person name="Davidsen T.M."/>
            <person name="Wayne K.J."/>
            <person name="Tettelin H."/>
            <person name="Glass J.I."/>
            <person name="Rusch D."/>
            <person name="Podicherti R."/>
            <person name="Tsui H.-C.T."/>
            <person name="Winkler M.E."/>
        </authorList>
    </citation>
    <scope>NUCLEOTIDE SEQUENCE</scope>
</reference>
<accession>A0A382NSA2</accession>
<proteinExistence type="predicted"/>